<dbReference type="SUPFAM" id="SSF46689">
    <property type="entry name" value="Homeodomain-like"/>
    <property type="match status" value="2"/>
</dbReference>
<dbReference type="InterPro" id="IPR009057">
    <property type="entry name" value="Homeodomain-like_sf"/>
</dbReference>
<dbReference type="InterPro" id="IPR050242">
    <property type="entry name" value="JAMM_MPN+_peptidase_M67A"/>
</dbReference>
<comment type="subcellular location">
    <subcellularLocation>
        <location evidence="1">Nucleus</location>
    </subcellularLocation>
</comment>
<keyword evidence="3" id="KW-0238">DNA-binding</keyword>
<dbReference type="SUPFAM" id="SSF102712">
    <property type="entry name" value="JAB1/MPN domain"/>
    <property type="match status" value="1"/>
</dbReference>
<dbReference type="Gene3D" id="1.20.58.1880">
    <property type="match status" value="1"/>
</dbReference>
<feature type="domain" description="MPN" evidence="6">
    <location>
        <begin position="584"/>
        <end position="722"/>
    </location>
</feature>
<dbReference type="InterPro" id="IPR036388">
    <property type="entry name" value="WH-like_DNA-bd_sf"/>
</dbReference>
<dbReference type="CDD" id="cd00167">
    <property type="entry name" value="SANT"/>
    <property type="match status" value="1"/>
</dbReference>
<dbReference type="Pfam" id="PF04433">
    <property type="entry name" value="SWIRM"/>
    <property type="match status" value="1"/>
</dbReference>
<dbReference type="PANTHER" id="PTHR10410">
    <property type="entry name" value="EUKARYOTIC TRANSLATION INITIATION FACTOR 3 -RELATED"/>
    <property type="match status" value="1"/>
</dbReference>
<evidence type="ECO:0000256" key="5">
    <source>
        <dbReference type="SAM" id="MobiDB-lite"/>
    </source>
</evidence>
<feature type="region of interest" description="Disordered" evidence="5">
    <location>
        <begin position="182"/>
        <end position="259"/>
    </location>
</feature>
<sequence length="812" mass="91379">MDDYDEVLSDFNFENLFLKADSSLHANYDSVELLHNNSPPGGHWFLESNLNAFWSKTLGSDPEDKGSFSCFSTSPQSKFLDSLSIANNNAWSSKEKYLLEKGLELFGRSWIRLSQYIGSKTSSQIKAYVLSMEQNTGHNTAAVMNPTSSYIDFTELGETEIINEMQIPASMEEVITAVSTGQPTIPSVSNRCGQRQRFNSTSSSDSESRNGSPNLRIDLEFGSSVKNKPQRKRCRTTLKRNKSIPVRKHQRRKTRQKSPNIIFIKPKEEVSQFHIKIAESGHNKNKVILPSGEEVVKIKNESPSDNSDVDIDIEDTSDSEVKPIVKVEFEENDSITNASNAPDIKKTSIDSKLSSPIQVRMNNLREKICAIHELPPPSCERKLSEEGHVTEDEKKFHPEFFEKNDPILMSRYLKIRNHIYKAWLANKPNYVYKSAIRAGLKGDVNLISRVHTYLEQCGYINFGCGQCHYNQRRDLINVKIEPDESDDPLSSPRGKSDSALSPIRRKTSRNCSRISSYSTMLEPLPKFEVIDEGGCTIQHMNSNETVISCFGSGNLPEVESTDKSIVELISCKQYAETHAVPINVKMSLESLLLIDIHSHSSKEREVIGLLGGRYDANSSTLFIVSASACKTDSSSNVHCDMCPVSQSDCSERIYAMGQEIVGWYHSHPTFLPDPSHQDIETQQGLQSWFWGSAGLPFVGFILSPFLKESQHQASMLRCLTVEKSEDGEITPFELNVELYCDLTVDICFALSEQLKFMLLNMQNNASFSNPLNHQCMESVLHHIKSIEPAVPEEFVEQISKSILQTLCTLDQK</sequence>
<dbReference type="InterPro" id="IPR001005">
    <property type="entry name" value="SANT/Myb"/>
</dbReference>
<dbReference type="Gene3D" id="3.40.140.10">
    <property type="entry name" value="Cytidine Deaminase, domain 2"/>
    <property type="match status" value="1"/>
</dbReference>
<dbReference type="GO" id="GO:0003677">
    <property type="term" value="F:DNA binding"/>
    <property type="evidence" value="ECO:0007669"/>
    <property type="project" value="UniProtKB-KW"/>
</dbReference>
<feature type="compositionally biased region" description="Polar residues" evidence="5">
    <location>
        <begin position="182"/>
        <end position="198"/>
    </location>
</feature>
<dbReference type="InterPro" id="IPR000555">
    <property type="entry name" value="JAMM/MPN+_dom"/>
</dbReference>
<feature type="compositionally biased region" description="Low complexity" evidence="5">
    <location>
        <begin position="199"/>
        <end position="214"/>
    </location>
</feature>
<evidence type="ECO:0000259" key="6">
    <source>
        <dbReference type="PROSITE" id="PS50249"/>
    </source>
</evidence>
<evidence type="ECO:0000313" key="9">
    <source>
        <dbReference type="Proteomes" id="UP001152759"/>
    </source>
</evidence>
<dbReference type="InterPro" id="IPR007526">
    <property type="entry name" value="SWIRM"/>
</dbReference>
<dbReference type="PROSITE" id="PS50249">
    <property type="entry name" value="MPN"/>
    <property type="match status" value="1"/>
</dbReference>
<accession>A0A9P0ABS8</accession>
<feature type="compositionally biased region" description="Basic residues" evidence="5">
    <location>
        <begin position="228"/>
        <end position="256"/>
    </location>
</feature>
<feature type="region of interest" description="Disordered" evidence="5">
    <location>
        <begin position="482"/>
        <end position="507"/>
    </location>
</feature>
<dbReference type="InterPro" id="IPR037518">
    <property type="entry name" value="MPN"/>
</dbReference>
<dbReference type="GO" id="GO:0008237">
    <property type="term" value="F:metallopeptidase activity"/>
    <property type="evidence" value="ECO:0007669"/>
    <property type="project" value="InterPro"/>
</dbReference>
<evidence type="ECO:0000256" key="4">
    <source>
        <dbReference type="ARBA" id="ARBA00032256"/>
    </source>
</evidence>
<dbReference type="SMART" id="SM00717">
    <property type="entry name" value="SANT"/>
    <property type="match status" value="1"/>
</dbReference>
<dbReference type="PROSITE" id="PS50934">
    <property type="entry name" value="SWIRM"/>
    <property type="match status" value="1"/>
</dbReference>
<comment type="similarity">
    <text evidence="2">Belongs to the peptidase M67A family. MYSM1 subfamily.</text>
</comment>
<evidence type="ECO:0000256" key="1">
    <source>
        <dbReference type="ARBA" id="ARBA00004123"/>
    </source>
</evidence>
<dbReference type="AlphaFoldDB" id="A0A9P0ABS8"/>
<reference evidence="8" key="1">
    <citation type="submission" date="2021-12" db="EMBL/GenBank/DDBJ databases">
        <authorList>
            <person name="King R."/>
        </authorList>
    </citation>
    <scope>NUCLEOTIDE SEQUENCE</scope>
</reference>
<dbReference type="KEGG" id="btab:109035027"/>
<feature type="domain" description="SWIRM" evidence="7">
    <location>
        <begin position="375"/>
        <end position="471"/>
    </location>
</feature>
<dbReference type="Pfam" id="PF01398">
    <property type="entry name" value="JAB"/>
    <property type="match status" value="1"/>
</dbReference>
<evidence type="ECO:0000259" key="7">
    <source>
        <dbReference type="PROSITE" id="PS50934"/>
    </source>
</evidence>
<proteinExistence type="inferred from homology"/>
<protein>
    <recommendedName>
        <fullName evidence="4">Myb-like, SWIRM and MPN domain-containing protein 1</fullName>
    </recommendedName>
</protein>
<dbReference type="EMBL" id="OU963865">
    <property type="protein sequence ID" value="CAH0389186.1"/>
    <property type="molecule type" value="Genomic_DNA"/>
</dbReference>
<evidence type="ECO:0000313" key="8">
    <source>
        <dbReference type="EMBL" id="CAH0389186.1"/>
    </source>
</evidence>
<dbReference type="Proteomes" id="UP001152759">
    <property type="component" value="Chromosome 4"/>
</dbReference>
<name>A0A9P0ABS8_BEMTA</name>
<dbReference type="Gene3D" id="1.10.10.10">
    <property type="entry name" value="Winged helix-like DNA-binding domain superfamily/Winged helix DNA-binding domain"/>
    <property type="match status" value="1"/>
</dbReference>
<evidence type="ECO:0000256" key="2">
    <source>
        <dbReference type="ARBA" id="ARBA00007194"/>
    </source>
</evidence>
<gene>
    <name evidence="8" type="ORF">BEMITA_LOCUS8043</name>
</gene>
<keyword evidence="9" id="KW-1185">Reference proteome</keyword>
<dbReference type="GO" id="GO:0005634">
    <property type="term" value="C:nucleus"/>
    <property type="evidence" value="ECO:0007669"/>
    <property type="project" value="UniProtKB-SubCell"/>
</dbReference>
<organism evidence="8 9">
    <name type="scientific">Bemisia tabaci</name>
    <name type="common">Sweetpotato whitefly</name>
    <name type="synonym">Aleurodes tabaci</name>
    <dbReference type="NCBI Taxonomy" id="7038"/>
    <lineage>
        <taxon>Eukaryota</taxon>
        <taxon>Metazoa</taxon>
        <taxon>Ecdysozoa</taxon>
        <taxon>Arthropoda</taxon>
        <taxon>Hexapoda</taxon>
        <taxon>Insecta</taxon>
        <taxon>Pterygota</taxon>
        <taxon>Neoptera</taxon>
        <taxon>Paraneoptera</taxon>
        <taxon>Hemiptera</taxon>
        <taxon>Sternorrhyncha</taxon>
        <taxon>Aleyrodoidea</taxon>
        <taxon>Aleyrodidae</taxon>
        <taxon>Aleyrodinae</taxon>
        <taxon>Bemisia</taxon>
    </lineage>
</organism>
<evidence type="ECO:0000256" key="3">
    <source>
        <dbReference type="ARBA" id="ARBA00023125"/>
    </source>
</evidence>